<dbReference type="AlphaFoldDB" id="A0ABD2PGM3"/>
<feature type="transmembrane region" description="Helical" evidence="5">
    <location>
        <begin position="42"/>
        <end position="63"/>
    </location>
</feature>
<feature type="transmembrane region" description="Helical" evidence="5">
    <location>
        <begin position="265"/>
        <end position="285"/>
    </location>
</feature>
<gene>
    <name evidence="7" type="ORF">HHI36_023453</name>
</gene>
<evidence type="ECO:0000259" key="6">
    <source>
        <dbReference type="Pfam" id="PF03151"/>
    </source>
</evidence>
<sequence>MFGRRGNLKYKVVENETVFEDADDFEPVKKNLASYSLAQTSLFTLLLIVVYYIPSIGLTFYQHWLYETIHFPLTTVLIHLVIKFILALLVRMFLERKQAKKRIIFGWKDYVFSFGPPGISSGIDVGFSNYGLELITISLYTMTKSTTIIFILIFCILLKLEKKSWSLFSIVTMISVGLMLFTYKSTQFNFLGFLLTLLASVCSGIRWTFVQLLMQKQKMGVQNPIDMMYHMQPWMILSVLPFAVAIEGTMVIVNCQLFLSKDYYAFSYVMFKIIAGAFVAFFMEIGEMLLVTYTSSLTLSLAGIFKEVFVLGLAILWNGDQLSPVNLAGLLLCICGITSHVIHKLRTKPKRSQARHYLDDSDHQELGGLIDDKFVSADLSSESDEEKNDSQVIFDILKNRER</sequence>
<dbReference type="Proteomes" id="UP001516400">
    <property type="component" value="Unassembled WGS sequence"/>
</dbReference>
<dbReference type="InterPro" id="IPR050186">
    <property type="entry name" value="TPT_transporter"/>
</dbReference>
<feature type="transmembrane region" description="Helical" evidence="5">
    <location>
        <begin position="323"/>
        <end position="342"/>
    </location>
</feature>
<dbReference type="PANTHER" id="PTHR11132">
    <property type="entry name" value="SOLUTE CARRIER FAMILY 35"/>
    <property type="match status" value="1"/>
</dbReference>
<evidence type="ECO:0000256" key="4">
    <source>
        <dbReference type="ARBA" id="ARBA00023136"/>
    </source>
</evidence>
<feature type="transmembrane region" description="Helical" evidence="5">
    <location>
        <begin position="297"/>
        <end position="317"/>
    </location>
</feature>
<accession>A0ABD2PGM3</accession>
<keyword evidence="8" id="KW-1185">Reference proteome</keyword>
<organism evidence="7 8">
    <name type="scientific">Cryptolaemus montrouzieri</name>
    <dbReference type="NCBI Taxonomy" id="559131"/>
    <lineage>
        <taxon>Eukaryota</taxon>
        <taxon>Metazoa</taxon>
        <taxon>Ecdysozoa</taxon>
        <taxon>Arthropoda</taxon>
        <taxon>Hexapoda</taxon>
        <taxon>Insecta</taxon>
        <taxon>Pterygota</taxon>
        <taxon>Neoptera</taxon>
        <taxon>Endopterygota</taxon>
        <taxon>Coleoptera</taxon>
        <taxon>Polyphaga</taxon>
        <taxon>Cucujiformia</taxon>
        <taxon>Coccinelloidea</taxon>
        <taxon>Coccinellidae</taxon>
        <taxon>Scymninae</taxon>
        <taxon>Scymnini</taxon>
        <taxon>Cryptolaemus</taxon>
    </lineage>
</organism>
<feature type="transmembrane region" description="Helical" evidence="5">
    <location>
        <begin position="137"/>
        <end position="158"/>
    </location>
</feature>
<dbReference type="Pfam" id="PF03151">
    <property type="entry name" value="TPT"/>
    <property type="match status" value="1"/>
</dbReference>
<dbReference type="EMBL" id="JABFTP020000186">
    <property type="protein sequence ID" value="KAL3290084.1"/>
    <property type="molecule type" value="Genomic_DNA"/>
</dbReference>
<feature type="transmembrane region" description="Helical" evidence="5">
    <location>
        <begin position="189"/>
        <end position="213"/>
    </location>
</feature>
<keyword evidence="3 5" id="KW-1133">Transmembrane helix</keyword>
<feature type="transmembrane region" description="Helical" evidence="5">
    <location>
        <begin position="110"/>
        <end position="131"/>
    </location>
</feature>
<name>A0ABD2PGM3_9CUCU</name>
<feature type="transmembrane region" description="Helical" evidence="5">
    <location>
        <begin position="234"/>
        <end position="259"/>
    </location>
</feature>
<protein>
    <recommendedName>
        <fullName evidence="6">Sugar phosphate transporter domain-containing protein</fullName>
    </recommendedName>
</protein>
<proteinExistence type="predicted"/>
<comment type="caution">
    <text evidence="7">The sequence shown here is derived from an EMBL/GenBank/DDBJ whole genome shotgun (WGS) entry which is preliminary data.</text>
</comment>
<evidence type="ECO:0000256" key="5">
    <source>
        <dbReference type="SAM" id="Phobius"/>
    </source>
</evidence>
<comment type="subcellular location">
    <subcellularLocation>
        <location evidence="1">Membrane</location>
        <topology evidence="1">Multi-pass membrane protein</topology>
    </subcellularLocation>
</comment>
<evidence type="ECO:0000313" key="7">
    <source>
        <dbReference type="EMBL" id="KAL3290084.1"/>
    </source>
</evidence>
<feature type="transmembrane region" description="Helical" evidence="5">
    <location>
        <begin position="165"/>
        <end position="183"/>
    </location>
</feature>
<feature type="domain" description="Sugar phosphate transporter" evidence="6">
    <location>
        <begin position="45"/>
        <end position="337"/>
    </location>
</feature>
<evidence type="ECO:0000256" key="3">
    <source>
        <dbReference type="ARBA" id="ARBA00022989"/>
    </source>
</evidence>
<dbReference type="GO" id="GO:0016020">
    <property type="term" value="C:membrane"/>
    <property type="evidence" value="ECO:0007669"/>
    <property type="project" value="UniProtKB-SubCell"/>
</dbReference>
<keyword evidence="4 5" id="KW-0472">Membrane</keyword>
<feature type="transmembrane region" description="Helical" evidence="5">
    <location>
        <begin position="69"/>
        <end position="90"/>
    </location>
</feature>
<reference evidence="7 8" key="1">
    <citation type="journal article" date="2021" name="BMC Biol.">
        <title>Horizontally acquired antibacterial genes associated with adaptive radiation of ladybird beetles.</title>
        <authorList>
            <person name="Li H.S."/>
            <person name="Tang X.F."/>
            <person name="Huang Y.H."/>
            <person name="Xu Z.Y."/>
            <person name="Chen M.L."/>
            <person name="Du X.Y."/>
            <person name="Qiu B.Y."/>
            <person name="Chen P.T."/>
            <person name="Zhang W."/>
            <person name="Slipinski A."/>
            <person name="Escalona H.E."/>
            <person name="Waterhouse R.M."/>
            <person name="Zwick A."/>
            <person name="Pang H."/>
        </authorList>
    </citation>
    <scope>NUCLEOTIDE SEQUENCE [LARGE SCALE GENOMIC DNA]</scope>
    <source>
        <strain evidence="7">SYSU2018</strain>
    </source>
</reference>
<evidence type="ECO:0000313" key="8">
    <source>
        <dbReference type="Proteomes" id="UP001516400"/>
    </source>
</evidence>
<evidence type="ECO:0000256" key="2">
    <source>
        <dbReference type="ARBA" id="ARBA00022692"/>
    </source>
</evidence>
<evidence type="ECO:0000256" key="1">
    <source>
        <dbReference type="ARBA" id="ARBA00004141"/>
    </source>
</evidence>
<dbReference type="InterPro" id="IPR004853">
    <property type="entry name" value="Sugar_P_trans_dom"/>
</dbReference>
<keyword evidence="2 5" id="KW-0812">Transmembrane</keyword>